<feature type="compositionally biased region" description="Low complexity" evidence="1">
    <location>
        <begin position="406"/>
        <end position="430"/>
    </location>
</feature>
<feature type="region of interest" description="Disordered" evidence="1">
    <location>
        <begin position="15"/>
        <end position="42"/>
    </location>
</feature>
<gene>
    <name evidence="2" type="ORF">SEMRO_1225_G254060.1</name>
</gene>
<dbReference type="InterPro" id="IPR011990">
    <property type="entry name" value="TPR-like_helical_dom_sf"/>
</dbReference>
<evidence type="ECO:0000313" key="2">
    <source>
        <dbReference type="EMBL" id="CAB9521717.1"/>
    </source>
</evidence>
<dbReference type="Gene3D" id="1.25.40.10">
    <property type="entry name" value="Tetratricopeptide repeat domain"/>
    <property type="match status" value="1"/>
</dbReference>
<feature type="region of interest" description="Disordered" evidence="1">
    <location>
        <begin position="406"/>
        <end position="451"/>
    </location>
</feature>
<name>A0A9N8EII4_9STRA</name>
<dbReference type="EMBL" id="CAICTM010001223">
    <property type="protein sequence ID" value="CAB9521717.1"/>
    <property type="molecule type" value="Genomic_DNA"/>
</dbReference>
<sequence length="451" mass="48248">MLDAALLETRGGAWGFGRKKKQQPQTNETDTDTTNTTTATEDVVVTVSPREEAAQYRSEGKANHDNGEFIAAAEQFQTAANLLEKLLKEDGEEESTSTTGSFIIDIDTIDKSDLRDEWATCRLHESLCHLKAEQYDQCIEACNALVDQNDDSCAPVFRARAYHRRAKAKLALDDTDGALLDARSAAFLGDRKAVTFYGKLLRETGGGIAAENPLEAMFSSSGSSGMEAPPMDSLMGSLLSKSSLMDGAAGSDPGTDFLTSSLLGSLGGGTPDGGGSLAKSLLKNLSKKLDDESTHDGICRYLQSANALQLQSMSKMAGIELSSDQASRLINMAHGVTPKTIRFTVKNTKRAIWGVQLIRKTMALLSKYRHILFLLVLLQWTKSAVFRPIPVPKGAKVVPPPKIATKPGVPVNNNNNNGPGAAAANGKKPVTPGLLNNNPMGGARERLAGLR</sequence>
<accession>A0A9N8EII4</accession>
<dbReference type="AlphaFoldDB" id="A0A9N8EII4"/>
<reference evidence="2" key="1">
    <citation type="submission" date="2020-06" db="EMBL/GenBank/DDBJ databases">
        <authorList>
            <consortium name="Plant Systems Biology data submission"/>
        </authorList>
    </citation>
    <scope>NUCLEOTIDE SEQUENCE</scope>
    <source>
        <strain evidence="2">D6</strain>
    </source>
</reference>
<proteinExistence type="predicted"/>
<comment type="caution">
    <text evidence="2">The sequence shown here is derived from an EMBL/GenBank/DDBJ whole genome shotgun (WGS) entry which is preliminary data.</text>
</comment>
<dbReference type="OrthoDB" id="49097at2759"/>
<dbReference type="SUPFAM" id="SSF48452">
    <property type="entry name" value="TPR-like"/>
    <property type="match status" value="1"/>
</dbReference>
<evidence type="ECO:0000313" key="3">
    <source>
        <dbReference type="Proteomes" id="UP001153069"/>
    </source>
</evidence>
<evidence type="ECO:0000256" key="1">
    <source>
        <dbReference type="SAM" id="MobiDB-lite"/>
    </source>
</evidence>
<organism evidence="2 3">
    <name type="scientific">Seminavis robusta</name>
    <dbReference type="NCBI Taxonomy" id="568900"/>
    <lineage>
        <taxon>Eukaryota</taxon>
        <taxon>Sar</taxon>
        <taxon>Stramenopiles</taxon>
        <taxon>Ochrophyta</taxon>
        <taxon>Bacillariophyta</taxon>
        <taxon>Bacillariophyceae</taxon>
        <taxon>Bacillariophycidae</taxon>
        <taxon>Naviculales</taxon>
        <taxon>Naviculaceae</taxon>
        <taxon>Seminavis</taxon>
    </lineage>
</organism>
<feature type="compositionally biased region" description="Low complexity" evidence="1">
    <location>
        <begin position="26"/>
        <end position="42"/>
    </location>
</feature>
<keyword evidence="3" id="KW-1185">Reference proteome</keyword>
<protein>
    <submittedName>
        <fullName evidence="2">Uncharacterized protein</fullName>
    </submittedName>
</protein>
<dbReference type="Proteomes" id="UP001153069">
    <property type="component" value="Unassembled WGS sequence"/>
</dbReference>